<dbReference type="RefSeq" id="WP_131993434.1">
    <property type="nucleotide sequence ID" value="NZ_SMGK01000002.1"/>
</dbReference>
<reference evidence="2 3" key="1">
    <citation type="submission" date="2019-03" db="EMBL/GenBank/DDBJ databases">
        <title>Genomic Encyclopedia of Type Strains, Phase IV (KMG-IV): sequencing the most valuable type-strain genomes for metagenomic binning, comparative biology and taxonomic classification.</title>
        <authorList>
            <person name="Goeker M."/>
        </authorList>
    </citation>
    <scope>NUCLEOTIDE SEQUENCE [LARGE SCALE GENOMIC DNA]</scope>
    <source>
        <strain evidence="2 3">DSM 103428</strain>
    </source>
</reference>
<organism evidence="2 3">
    <name type="scientific">Acidipila rosea</name>
    <dbReference type="NCBI Taxonomy" id="768535"/>
    <lineage>
        <taxon>Bacteria</taxon>
        <taxon>Pseudomonadati</taxon>
        <taxon>Acidobacteriota</taxon>
        <taxon>Terriglobia</taxon>
        <taxon>Terriglobales</taxon>
        <taxon>Acidobacteriaceae</taxon>
        <taxon>Acidipila</taxon>
    </lineage>
</organism>
<gene>
    <name evidence="2" type="ORF">C7378_1240</name>
</gene>
<evidence type="ECO:0000313" key="2">
    <source>
        <dbReference type="EMBL" id="TCK73627.1"/>
    </source>
</evidence>
<dbReference type="EMBL" id="SMGK01000002">
    <property type="protein sequence ID" value="TCK73627.1"/>
    <property type="molecule type" value="Genomic_DNA"/>
</dbReference>
<proteinExistence type="predicted"/>
<name>A0A4R1L8M5_9BACT</name>
<evidence type="ECO:0008006" key="4">
    <source>
        <dbReference type="Google" id="ProtNLM"/>
    </source>
</evidence>
<dbReference type="Proteomes" id="UP000295210">
    <property type="component" value="Unassembled WGS sequence"/>
</dbReference>
<protein>
    <recommendedName>
        <fullName evidence="4">Parallel beta helix pectate lyase-like protein</fullName>
    </recommendedName>
</protein>
<feature type="signal peptide" evidence="1">
    <location>
        <begin position="1"/>
        <end position="24"/>
    </location>
</feature>
<comment type="caution">
    <text evidence="2">The sequence shown here is derived from an EMBL/GenBank/DDBJ whole genome shotgun (WGS) entry which is preliminary data.</text>
</comment>
<evidence type="ECO:0000256" key="1">
    <source>
        <dbReference type="SAM" id="SignalP"/>
    </source>
</evidence>
<accession>A0A4R1L8M5</accession>
<keyword evidence="3" id="KW-1185">Reference proteome</keyword>
<feature type="chain" id="PRO_5020692572" description="Parallel beta helix pectate lyase-like protein" evidence="1">
    <location>
        <begin position="25"/>
        <end position="492"/>
    </location>
</feature>
<dbReference type="AlphaFoldDB" id="A0A4R1L8M5"/>
<evidence type="ECO:0000313" key="3">
    <source>
        <dbReference type="Proteomes" id="UP000295210"/>
    </source>
</evidence>
<sequence>MPKRLPILFAALCLPFLHATAVRASATAPPAGIALATCRDISRSGTYYLTKDVTCTTPEGFALNADKITLNLNGHTIRYGSAKSSGAITLCDQWFRGGPGCTGGGRHAAAVIYGGKIIQAANAAPFSSAIWIGQASGIRGGAIHDLEITIASAGSTAIQGTYAGGGWSIYGNTINDRVTNIQHADQKALSARSQLQGYAIRLADNPLTGKAVPNQIYNNKINGSPQGGIVDSNPNSVIHDNVIHLTSSYSNDYGVIIMAAGQNVYNNHVDGRGRGFDIENSNDTLQNNTVTVHEEANNSEYRGCELDGADGIRVKQYVTNADNPQPSSGKPITGLIISGNIITVDSTHCQARALSFTNMTRGVTGAITGNTFTATGPAVQVAAGSNYNAALAFGGYQNPHIVFTKNNFASTNVLVEIRDDGDMWPSIDGVIQAGQTWTPAPVTVFDGELSRGKNTPPERLTIMDTLPASSIKCGDYSAATITVGSHVKTCGR</sequence>
<keyword evidence="1" id="KW-0732">Signal</keyword>